<evidence type="ECO:0000313" key="6">
    <source>
        <dbReference type="Proteomes" id="UP000469890"/>
    </source>
</evidence>
<dbReference type="InterPro" id="IPR000608">
    <property type="entry name" value="UBC"/>
</dbReference>
<gene>
    <name evidence="5" type="ORF">FB192DRAFT_1405855</name>
</gene>
<dbReference type="InterPro" id="IPR050113">
    <property type="entry name" value="Ub_conjugating_enzyme"/>
</dbReference>
<evidence type="ECO:0000259" key="4">
    <source>
        <dbReference type="PROSITE" id="PS50127"/>
    </source>
</evidence>
<dbReference type="SUPFAM" id="SSF54495">
    <property type="entry name" value="UBC-like"/>
    <property type="match status" value="1"/>
</dbReference>
<dbReference type="PROSITE" id="PS50127">
    <property type="entry name" value="UBC_2"/>
    <property type="match status" value="1"/>
</dbReference>
<sequence length="301" mass="33690">MTEATKYNLKNPGVKRIMQEAKELASESTYEYSAHPLEDNIFEWHFTVRGPKDTDFEEGRYHGRIILPSEYPFKPPELIFLTPNGRFELNTKICLSITGFHPEFWQPAWGIRTVLLAVIGFFPTEARGAIGGLDYSKEERRRLAKKSIGWICPVCEVNTKDALSDTPPDVPSKREELPNFMMTYKPEHGENQKEQNDSTKAAGSSQSSQSDHAQSSTAVEDKESTINEKGSSNDSASMENGPPQMILQPQVMPVNDMSTHTNNSNSVISPQQSATSPLWLDALIAGLVSFIAVLVCRRYVF</sequence>
<dbReference type="AlphaFoldDB" id="A0A8H4B5Y7"/>
<keyword evidence="1" id="KW-0833">Ubl conjugation pathway</keyword>
<dbReference type="PANTHER" id="PTHR24067">
    <property type="entry name" value="UBIQUITIN-CONJUGATING ENZYME E2"/>
    <property type="match status" value="1"/>
</dbReference>
<keyword evidence="3" id="KW-0812">Transmembrane</keyword>
<dbReference type="Proteomes" id="UP000469890">
    <property type="component" value="Unassembled WGS sequence"/>
</dbReference>
<evidence type="ECO:0000256" key="2">
    <source>
        <dbReference type="SAM" id="MobiDB-lite"/>
    </source>
</evidence>
<proteinExistence type="predicted"/>
<feature type="region of interest" description="Disordered" evidence="2">
    <location>
        <begin position="188"/>
        <end position="246"/>
    </location>
</feature>
<dbReference type="SMART" id="SM00212">
    <property type="entry name" value="UBCc"/>
    <property type="match status" value="1"/>
</dbReference>
<comment type="caution">
    <text evidence="5">The sequence shown here is derived from an EMBL/GenBank/DDBJ whole genome shotgun (WGS) entry which is preliminary data.</text>
</comment>
<evidence type="ECO:0000256" key="1">
    <source>
        <dbReference type="ARBA" id="ARBA00022786"/>
    </source>
</evidence>
<dbReference type="InterPro" id="IPR016135">
    <property type="entry name" value="UBQ-conjugating_enzyme/RWD"/>
</dbReference>
<dbReference type="EMBL" id="JAAECE010000013">
    <property type="protein sequence ID" value="KAF1796230.1"/>
    <property type="molecule type" value="Genomic_DNA"/>
</dbReference>
<feature type="domain" description="UBC core" evidence="4">
    <location>
        <begin position="12"/>
        <end position="163"/>
    </location>
</feature>
<feature type="compositionally biased region" description="Basic and acidic residues" evidence="2">
    <location>
        <begin position="188"/>
        <end position="197"/>
    </location>
</feature>
<feature type="transmembrane region" description="Helical" evidence="3">
    <location>
        <begin position="278"/>
        <end position="296"/>
    </location>
</feature>
<name>A0A8H4B5Y7_MUCCL</name>
<accession>A0A8H4B5Y7</accession>
<feature type="compositionally biased region" description="Polar residues" evidence="2">
    <location>
        <begin position="227"/>
        <end position="238"/>
    </location>
</feature>
<dbReference type="Gene3D" id="3.10.110.10">
    <property type="entry name" value="Ubiquitin Conjugating Enzyme"/>
    <property type="match status" value="1"/>
</dbReference>
<dbReference type="Pfam" id="PF00179">
    <property type="entry name" value="UQ_con"/>
    <property type="match status" value="1"/>
</dbReference>
<feature type="compositionally biased region" description="Low complexity" evidence="2">
    <location>
        <begin position="198"/>
        <end position="216"/>
    </location>
</feature>
<organism evidence="5 6">
    <name type="scientific">Mucor circinelloides f. lusitanicus</name>
    <name type="common">Mucor racemosus var. lusitanicus</name>
    <dbReference type="NCBI Taxonomy" id="29924"/>
    <lineage>
        <taxon>Eukaryota</taxon>
        <taxon>Fungi</taxon>
        <taxon>Fungi incertae sedis</taxon>
        <taxon>Mucoromycota</taxon>
        <taxon>Mucoromycotina</taxon>
        <taxon>Mucoromycetes</taxon>
        <taxon>Mucorales</taxon>
        <taxon>Mucorineae</taxon>
        <taxon>Mucoraceae</taxon>
        <taxon>Mucor</taxon>
    </lineage>
</organism>
<keyword evidence="3" id="KW-1133">Transmembrane helix</keyword>
<keyword evidence="3" id="KW-0472">Membrane</keyword>
<evidence type="ECO:0000313" key="5">
    <source>
        <dbReference type="EMBL" id="KAF1796230.1"/>
    </source>
</evidence>
<dbReference type="FunFam" id="3.10.110.10:FF:000086">
    <property type="entry name" value="Ubiquitin-conjugating enzyme E2 J1"/>
    <property type="match status" value="1"/>
</dbReference>
<dbReference type="CDD" id="cd23799">
    <property type="entry name" value="UBCc_UBE2J"/>
    <property type="match status" value="1"/>
</dbReference>
<evidence type="ECO:0000256" key="3">
    <source>
        <dbReference type="SAM" id="Phobius"/>
    </source>
</evidence>
<protein>
    <submittedName>
        <fullName evidence="5">Ubiquitin-conjugating enzyme/RWD-like protein</fullName>
    </submittedName>
</protein>
<reference evidence="5 6" key="1">
    <citation type="submission" date="2019-09" db="EMBL/GenBank/DDBJ databases">
        <authorList>
            <consortium name="DOE Joint Genome Institute"/>
            <person name="Mondo S.J."/>
            <person name="Navarro-Mendoza M.I."/>
            <person name="Perez-Arques C."/>
            <person name="Panchal S."/>
            <person name="Nicolas F.E."/>
            <person name="Ganguly P."/>
            <person name="Pangilinan J."/>
            <person name="Grigoriev I."/>
            <person name="Heitman J."/>
            <person name="Sanya K."/>
            <person name="Garre V."/>
        </authorList>
    </citation>
    <scope>NUCLEOTIDE SEQUENCE [LARGE SCALE GENOMIC DNA]</scope>
    <source>
        <strain evidence="5 6">MU402</strain>
    </source>
</reference>